<proteinExistence type="predicted"/>
<dbReference type="RefSeq" id="WP_347435440.1">
    <property type="nucleotide sequence ID" value="NZ_CP089291.1"/>
</dbReference>
<keyword evidence="3" id="KW-1185">Reference proteome</keyword>
<dbReference type="InterPro" id="IPR009057">
    <property type="entry name" value="Homeodomain-like_sf"/>
</dbReference>
<dbReference type="EMBL" id="CP089291">
    <property type="protein sequence ID" value="UOF88761.1"/>
    <property type="molecule type" value="Genomic_DNA"/>
</dbReference>
<organism evidence="1 3">
    <name type="scientific">Fodinisporobacter ferrooxydans</name>
    <dbReference type="NCBI Taxonomy" id="2901836"/>
    <lineage>
        <taxon>Bacteria</taxon>
        <taxon>Bacillati</taxon>
        <taxon>Bacillota</taxon>
        <taxon>Bacilli</taxon>
        <taxon>Bacillales</taxon>
        <taxon>Alicyclobacillaceae</taxon>
        <taxon>Fodinisporobacter</taxon>
    </lineage>
</organism>
<evidence type="ECO:0000313" key="3">
    <source>
        <dbReference type="Proteomes" id="UP000830167"/>
    </source>
</evidence>
<reference evidence="1" key="1">
    <citation type="submission" date="2021-12" db="EMBL/GenBank/DDBJ databases">
        <title>Alicyclobacillaceae gen. nov., sp. nov., isolated from chalcocite enrichment system.</title>
        <authorList>
            <person name="Jiang Z."/>
        </authorList>
    </citation>
    <scope>NUCLEOTIDE SEQUENCE</scope>
    <source>
        <strain evidence="1">MYW30-H2</strain>
    </source>
</reference>
<dbReference type="SUPFAM" id="SSF46689">
    <property type="entry name" value="Homeodomain-like"/>
    <property type="match status" value="1"/>
</dbReference>
<protein>
    <submittedName>
        <fullName evidence="1">Helix-turn-helix domain-containing protein</fullName>
    </submittedName>
</protein>
<accession>A0ABY4CHP5</accession>
<name>A0ABY4CHP5_9BACL</name>
<evidence type="ECO:0000313" key="2">
    <source>
        <dbReference type="EMBL" id="UOF92348.1"/>
    </source>
</evidence>
<evidence type="ECO:0000313" key="1">
    <source>
        <dbReference type="EMBL" id="UOF88761.1"/>
    </source>
</evidence>
<dbReference type="Proteomes" id="UP000830167">
    <property type="component" value="Chromosome"/>
</dbReference>
<dbReference type="Pfam" id="PF13565">
    <property type="entry name" value="HTH_32"/>
    <property type="match status" value="1"/>
</dbReference>
<gene>
    <name evidence="2" type="ORF">LSG31_09385</name>
    <name evidence="1" type="ORF">LSG31_12470</name>
</gene>
<sequence>MHKQTAIKIVLSERQRKVLEKMAKGTHTPLHFIERAKIILLSAQEVNNCELARRLSLSVDTVKRWRKRWSTFAVELEQVETHRPHVLKAKIEAALTDEQRSGRPSAFTAEEVAHILTLACQTPESLELPFSHWTPGLLAREAVKRGIVSSISTRQVGRFLKRSGLETPSSERMAQSEDR</sequence>
<dbReference type="EMBL" id="CP089291">
    <property type="protein sequence ID" value="UOF92348.1"/>
    <property type="molecule type" value="Genomic_DNA"/>
</dbReference>